<dbReference type="Gene3D" id="3.30.70.1010">
    <property type="entry name" value="Translation elongation factor EF1B, gamma chain, conserved domain"/>
    <property type="match status" value="1"/>
</dbReference>
<dbReference type="OrthoDB" id="249703at2759"/>
<comment type="caution">
    <text evidence="8">The sequence shown here is derived from an EMBL/GenBank/DDBJ whole genome shotgun (WGS) entry which is preliminary data.</text>
</comment>
<dbReference type="SUPFAM" id="SSF47616">
    <property type="entry name" value="GST C-terminal domain-like"/>
    <property type="match status" value="1"/>
</dbReference>
<dbReference type="STRING" id="101127.A0A1X2GSP9"/>
<dbReference type="SFLD" id="SFLDG00358">
    <property type="entry name" value="Main_(cytGST)"/>
    <property type="match status" value="1"/>
</dbReference>
<keyword evidence="2 3" id="KW-0648">Protein biosynthesis</keyword>
<evidence type="ECO:0000259" key="5">
    <source>
        <dbReference type="PROSITE" id="PS50040"/>
    </source>
</evidence>
<proteinExistence type="predicted"/>
<dbReference type="AlphaFoldDB" id="A0A1X2GSP9"/>
<dbReference type="PROSITE" id="PS50040">
    <property type="entry name" value="EF1G_C"/>
    <property type="match status" value="1"/>
</dbReference>
<evidence type="ECO:0000256" key="1">
    <source>
        <dbReference type="ARBA" id="ARBA00022768"/>
    </source>
</evidence>
<dbReference type="InterPro" id="IPR010987">
    <property type="entry name" value="Glutathione-S-Trfase_C-like"/>
</dbReference>
<dbReference type="InterPro" id="IPR036249">
    <property type="entry name" value="Thioredoxin-like_sf"/>
</dbReference>
<dbReference type="InterPro" id="IPR004045">
    <property type="entry name" value="Glutathione_S-Trfase_N"/>
</dbReference>
<dbReference type="InterPro" id="IPR040079">
    <property type="entry name" value="Glutathione_S-Trfase"/>
</dbReference>
<dbReference type="PANTHER" id="PTHR43986">
    <property type="entry name" value="ELONGATION FACTOR 1-GAMMA"/>
    <property type="match status" value="1"/>
</dbReference>
<dbReference type="SFLD" id="SFLDS00019">
    <property type="entry name" value="Glutathione_Transferase_(cytos"/>
    <property type="match status" value="1"/>
</dbReference>
<evidence type="ECO:0000259" key="7">
    <source>
        <dbReference type="PROSITE" id="PS50405"/>
    </source>
</evidence>
<feature type="domain" description="EF-1-gamma C-terminal" evidence="5">
    <location>
        <begin position="253"/>
        <end position="406"/>
    </location>
</feature>
<dbReference type="PROSITE" id="PS50404">
    <property type="entry name" value="GST_NTER"/>
    <property type="match status" value="1"/>
</dbReference>
<dbReference type="PROSITE" id="PS50405">
    <property type="entry name" value="GST_CTER"/>
    <property type="match status" value="1"/>
</dbReference>
<feature type="region of interest" description="Disordered" evidence="4">
    <location>
        <begin position="213"/>
        <end position="260"/>
    </location>
</feature>
<dbReference type="GO" id="GO:0005634">
    <property type="term" value="C:nucleus"/>
    <property type="evidence" value="ECO:0007669"/>
    <property type="project" value="TreeGrafter"/>
</dbReference>
<dbReference type="Pfam" id="PF00043">
    <property type="entry name" value="GST_C"/>
    <property type="match status" value="1"/>
</dbReference>
<feature type="domain" description="GST N-terminal" evidence="6">
    <location>
        <begin position="3"/>
        <end position="83"/>
    </location>
</feature>
<dbReference type="Gene3D" id="1.20.1050.10">
    <property type="match status" value="1"/>
</dbReference>
<dbReference type="InterPro" id="IPR004046">
    <property type="entry name" value="GST_C"/>
</dbReference>
<dbReference type="GO" id="GO:0003746">
    <property type="term" value="F:translation elongation factor activity"/>
    <property type="evidence" value="ECO:0007669"/>
    <property type="project" value="UniProtKB-UniRule"/>
</dbReference>
<dbReference type="PANTHER" id="PTHR43986:SF1">
    <property type="entry name" value="ELONGATION FACTOR 1-GAMMA"/>
    <property type="match status" value="1"/>
</dbReference>
<dbReference type="SUPFAM" id="SSF52833">
    <property type="entry name" value="Thioredoxin-like"/>
    <property type="match status" value="1"/>
</dbReference>
<dbReference type="FunFam" id="1.20.1050.10:FF:000006">
    <property type="entry name" value="Elongation factor 1 gamma"/>
    <property type="match status" value="1"/>
</dbReference>
<dbReference type="EMBL" id="MCGT01000004">
    <property type="protein sequence ID" value="ORX60502.1"/>
    <property type="molecule type" value="Genomic_DNA"/>
</dbReference>
<dbReference type="CDD" id="cd03044">
    <property type="entry name" value="GST_N_EF1Bgamma"/>
    <property type="match status" value="1"/>
</dbReference>
<keyword evidence="1 3" id="KW-0251">Elongation factor</keyword>
<reference evidence="8 9" key="1">
    <citation type="submission" date="2016-07" db="EMBL/GenBank/DDBJ databases">
        <title>Pervasive Adenine N6-methylation of Active Genes in Fungi.</title>
        <authorList>
            <consortium name="DOE Joint Genome Institute"/>
            <person name="Mondo S.J."/>
            <person name="Dannebaum R.O."/>
            <person name="Kuo R.C."/>
            <person name="Labutti K."/>
            <person name="Haridas S."/>
            <person name="Kuo A."/>
            <person name="Salamov A."/>
            <person name="Ahrendt S.R."/>
            <person name="Lipzen A."/>
            <person name="Sullivan W."/>
            <person name="Andreopoulos W.B."/>
            <person name="Clum A."/>
            <person name="Lindquist E."/>
            <person name="Daum C."/>
            <person name="Ramamoorthy G.K."/>
            <person name="Gryganskyi A."/>
            <person name="Culley D."/>
            <person name="Magnuson J.K."/>
            <person name="James T.Y."/>
            <person name="O'Malley M.A."/>
            <person name="Stajich J.E."/>
            <person name="Spatafora J.W."/>
            <person name="Visel A."/>
            <person name="Grigoriev I.V."/>
        </authorList>
    </citation>
    <scope>NUCLEOTIDE SEQUENCE [LARGE SCALE GENOMIC DNA]</scope>
    <source>
        <strain evidence="8 9">NRRL 3301</strain>
    </source>
</reference>
<dbReference type="CDD" id="cd03181">
    <property type="entry name" value="GST_C_EF1Bgamma_like"/>
    <property type="match status" value="1"/>
</dbReference>
<dbReference type="Pfam" id="PF00647">
    <property type="entry name" value="EF1G"/>
    <property type="match status" value="1"/>
</dbReference>
<evidence type="ECO:0000256" key="2">
    <source>
        <dbReference type="ARBA" id="ARBA00022917"/>
    </source>
</evidence>
<accession>A0A1X2GSP9</accession>
<dbReference type="FunFam" id="3.30.70.1010:FF:000001">
    <property type="entry name" value="Elongation factor 1-gamma 1"/>
    <property type="match status" value="1"/>
</dbReference>
<dbReference type="Pfam" id="PF02798">
    <property type="entry name" value="GST_N"/>
    <property type="match status" value="1"/>
</dbReference>
<dbReference type="SUPFAM" id="SSF89942">
    <property type="entry name" value="eEF1-gamma domain"/>
    <property type="match status" value="1"/>
</dbReference>
<dbReference type="InterPro" id="IPR036433">
    <property type="entry name" value="EF1B_G_C_sf"/>
</dbReference>
<feature type="compositionally biased region" description="Basic and acidic residues" evidence="4">
    <location>
        <begin position="216"/>
        <end position="239"/>
    </location>
</feature>
<feature type="domain" description="GST C-terminal" evidence="7">
    <location>
        <begin position="87"/>
        <end position="213"/>
    </location>
</feature>
<keyword evidence="9" id="KW-1185">Reference proteome</keyword>
<evidence type="ECO:0000313" key="9">
    <source>
        <dbReference type="Proteomes" id="UP000242146"/>
    </source>
</evidence>
<dbReference type="SMART" id="SM01183">
    <property type="entry name" value="EF1G"/>
    <property type="match status" value="1"/>
</dbReference>
<dbReference type="GO" id="GO:0005737">
    <property type="term" value="C:cytoplasm"/>
    <property type="evidence" value="ECO:0007669"/>
    <property type="project" value="TreeGrafter"/>
</dbReference>
<gene>
    <name evidence="8" type="ORF">DM01DRAFT_352936</name>
</gene>
<protein>
    <submittedName>
        <fullName evidence="8">EF1G-domain-containing protein</fullName>
    </submittedName>
</protein>
<sequence>MPSLGTVGSYPQNPRVQKIRIAAAYVGDTIDEKLVDLTKPRDAEFSAKFPMGKVPVFEGKQGELLFESNAIGYYALLQKDSPLVGTTPLEKAEVLQWLFFTDNEVNTNLSGWLSPLMGYDSYFKPSVDKHIDRFKRAMGCLNNVLLNQTYLVGESVTYADISLTCSLIWAFKLIFDPALRAEFKNVTRYFTTMINKKQFKDVIGDVALCETPMQPPKKEKKETKKPEPVKKAAPKKEAAAADDEEPAKPAPKPKSKLDLLPPSPFVLDEWKRMYSNNDSDVAAKWFWEHFDSEGWSLWRVDYKYNDELTMVFMSNNLIGGFFARLEMARKYAFGSMIVCGTNNNNAISGYFVIRGQEVPFEVYDAADFGSYNFVKIEPSQYDEKKKEIEQYLAWEVEGFADGKIFK</sequence>
<evidence type="ECO:0000256" key="4">
    <source>
        <dbReference type="SAM" id="MobiDB-lite"/>
    </source>
</evidence>
<dbReference type="InterPro" id="IPR036282">
    <property type="entry name" value="Glutathione-S-Trfase_C_sf"/>
</dbReference>
<evidence type="ECO:0000259" key="6">
    <source>
        <dbReference type="PROSITE" id="PS50404"/>
    </source>
</evidence>
<evidence type="ECO:0000313" key="8">
    <source>
        <dbReference type="EMBL" id="ORX60502.1"/>
    </source>
</evidence>
<evidence type="ECO:0000256" key="3">
    <source>
        <dbReference type="PROSITE-ProRule" id="PRU00519"/>
    </source>
</evidence>
<dbReference type="Gene3D" id="3.40.30.10">
    <property type="entry name" value="Glutaredoxin"/>
    <property type="match status" value="1"/>
</dbReference>
<dbReference type="Proteomes" id="UP000242146">
    <property type="component" value="Unassembled WGS sequence"/>
</dbReference>
<dbReference type="InterPro" id="IPR050802">
    <property type="entry name" value="EF-GSTs"/>
</dbReference>
<dbReference type="InterPro" id="IPR001662">
    <property type="entry name" value="EF1B_G_C"/>
</dbReference>
<organism evidence="8 9">
    <name type="scientific">Hesseltinella vesiculosa</name>
    <dbReference type="NCBI Taxonomy" id="101127"/>
    <lineage>
        <taxon>Eukaryota</taxon>
        <taxon>Fungi</taxon>
        <taxon>Fungi incertae sedis</taxon>
        <taxon>Mucoromycota</taxon>
        <taxon>Mucoromycotina</taxon>
        <taxon>Mucoromycetes</taxon>
        <taxon>Mucorales</taxon>
        <taxon>Cunninghamellaceae</taxon>
        <taxon>Hesseltinella</taxon>
    </lineage>
</organism>
<name>A0A1X2GSP9_9FUNG</name>